<evidence type="ECO:0000313" key="1">
    <source>
        <dbReference type="EMBL" id="MPM30998.1"/>
    </source>
</evidence>
<reference evidence="1" key="1">
    <citation type="submission" date="2019-08" db="EMBL/GenBank/DDBJ databases">
        <authorList>
            <person name="Kucharzyk K."/>
            <person name="Murdoch R.W."/>
            <person name="Higgins S."/>
            <person name="Loffler F."/>
        </authorList>
    </citation>
    <scope>NUCLEOTIDE SEQUENCE</scope>
</reference>
<organism evidence="1">
    <name type="scientific">bioreactor metagenome</name>
    <dbReference type="NCBI Taxonomy" id="1076179"/>
    <lineage>
        <taxon>unclassified sequences</taxon>
        <taxon>metagenomes</taxon>
        <taxon>ecological metagenomes</taxon>
    </lineage>
</organism>
<dbReference type="AlphaFoldDB" id="A0A644YSQ6"/>
<protein>
    <submittedName>
        <fullName evidence="1">Uncharacterized protein</fullName>
    </submittedName>
</protein>
<comment type="caution">
    <text evidence="1">The sequence shown here is derived from an EMBL/GenBank/DDBJ whole genome shotgun (WGS) entry which is preliminary data.</text>
</comment>
<name>A0A644YSQ6_9ZZZZ</name>
<gene>
    <name evidence="1" type="ORF">SDC9_77551</name>
</gene>
<sequence length="452" mass="49205">MKRKYRRVLESGKTILIVLLALSAVFLVGQTKIYSSASVSSESGWLGFVTNIFAPLGNSTAGTQPEQTGKESRLLPVRLAVRNEDGCYGVQYNTQAASDDFELRLGTLLGEALADAGTPFEVSETAWKETLGKTAPAVYYDFLSSIPLSTLSYWLTGEENAYLTGSARRMVLASGSGTAILYYENAESGKFYACSTPENTLGHLTDAVDGYVPNNAFFAFQNEEQYGKLDPYDMLLPTTPTPAVFEVSNPISMAGESNDTQNELLKALSFHPQTSSGYPAPDAWVVREGTDNLRIYENGTVTFHSSDSADPRYPVSGSAQPDEGEILEAAYNLAEDSIGLWCGEAQIYYQGMETLNDGTTALYFNYVLDGAVVKLYEDGYAARFVVRDDYISDFVLHFRQYKATGTTTILLPELQATAAMDALGLTKSELTLCYQDSGKSEVIAGWVAKQSG</sequence>
<accession>A0A644YSQ6</accession>
<proteinExistence type="predicted"/>
<dbReference type="EMBL" id="VSSQ01005949">
    <property type="protein sequence ID" value="MPM30998.1"/>
    <property type="molecule type" value="Genomic_DNA"/>
</dbReference>